<accession>A0A327YLV5</accession>
<feature type="domain" description="Zinc finger/thioredoxin putative" evidence="3">
    <location>
        <begin position="1"/>
        <end position="36"/>
    </location>
</feature>
<evidence type="ECO:0000256" key="1">
    <source>
        <dbReference type="SAM" id="MobiDB-lite"/>
    </source>
</evidence>
<evidence type="ECO:0000313" key="4">
    <source>
        <dbReference type="EMBL" id="RAK21930.1"/>
    </source>
</evidence>
<feature type="region of interest" description="Disordered" evidence="1">
    <location>
        <begin position="177"/>
        <end position="199"/>
    </location>
</feature>
<feature type="transmembrane region" description="Helical" evidence="2">
    <location>
        <begin position="215"/>
        <end position="234"/>
    </location>
</feature>
<dbReference type="RefSeq" id="WP_009507045.1">
    <property type="nucleotide sequence ID" value="NZ_LIGL01000001.1"/>
</dbReference>
<keyword evidence="2" id="KW-0812">Transmembrane</keyword>
<dbReference type="EMBL" id="QLMG01000003">
    <property type="protein sequence ID" value="RAK21930.1"/>
    <property type="molecule type" value="Genomic_DNA"/>
</dbReference>
<name>A0A327YLV5_9RHOB</name>
<dbReference type="Pfam" id="PF13717">
    <property type="entry name" value="Zn_ribbon_4"/>
    <property type="match status" value="1"/>
</dbReference>
<protein>
    <submittedName>
        <fullName evidence="4">Putative Zn finger-like uncharacterized protein</fullName>
    </submittedName>
</protein>
<dbReference type="InterPro" id="IPR011723">
    <property type="entry name" value="Znf/thioredoxin_put"/>
</dbReference>
<evidence type="ECO:0000259" key="3">
    <source>
        <dbReference type="Pfam" id="PF13717"/>
    </source>
</evidence>
<comment type="caution">
    <text evidence="4">The sequence shown here is derived from an EMBL/GenBank/DDBJ whole genome shotgun (WGS) entry which is preliminary data.</text>
</comment>
<feature type="compositionally biased region" description="Basic and acidic residues" evidence="1">
    <location>
        <begin position="40"/>
        <end position="57"/>
    </location>
</feature>
<organism evidence="4 5">
    <name type="scientific">Salipiger aestuarii</name>
    <dbReference type="NCBI Taxonomy" id="568098"/>
    <lineage>
        <taxon>Bacteria</taxon>
        <taxon>Pseudomonadati</taxon>
        <taxon>Pseudomonadota</taxon>
        <taxon>Alphaproteobacteria</taxon>
        <taxon>Rhodobacterales</taxon>
        <taxon>Roseobacteraceae</taxon>
        <taxon>Salipiger</taxon>
    </lineage>
</organism>
<proteinExistence type="predicted"/>
<dbReference type="OrthoDB" id="7159357at2"/>
<evidence type="ECO:0000256" key="2">
    <source>
        <dbReference type="SAM" id="Phobius"/>
    </source>
</evidence>
<sequence length="283" mass="30373">MRLICPNCGAQYEVPSNVIPTGGRDVQCSSCGHTWFQAHPQDDDVPPRPDDWDTGPDRDEDPEPDTAPPVPAPDRKPRSLDPSVIEVLREEADREARQRAAETGALETQPDLGLAAPQDSEAARRARDSRERTVEEKSDSPAPAPLPDRIADGAVTAGAAAGSRRELLPDIEEINQTLRASPGRRGDAQNRDMTTPQGRAATDEDIVARRSGFSAGFRTVILIAVLAIALYVMAPTLVDMAPALGAVLNPYVDAIDAARLWLDGQIVALLQMLDGYSSEAAAQ</sequence>
<dbReference type="NCBIfam" id="TIGR02098">
    <property type="entry name" value="MJ0042_CXXC"/>
    <property type="match status" value="1"/>
</dbReference>
<reference evidence="4 5" key="1">
    <citation type="submission" date="2018-06" db="EMBL/GenBank/DDBJ databases">
        <title>Genomic Encyclopedia of Archaeal and Bacterial Type Strains, Phase II (KMG-II): from individual species to whole genera.</title>
        <authorList>
            <person name="Goeker M."/>
        </authorList>
    </citation>
    <scope>NUCLEOTIDE SEQUENCE [LARGE SCALE GENOMIC DNA]</scope>
    <source>
        <strain evidence="4 5">DSM 22011</strain>
    </source>
</reference>
<keyword evidence="2" id="KW-0472">Membrane</keyword>
<dbReference type="AlphaFoldDB" id="A0A327YLV5"/>
<keyword evidence="2" id="KW-1133">Transmembrane helix</keyword>
<feature type="compositionally biased region" description="Basic and acidic residues" evidence="1">
    <location>
        <begin position="87"/>
        <end position="100"/>
    </location>
</feature>
<keyword evidence="5" id="KW-1185">Reference proteome</keyword>
<feature type="region of interest" description="Disordered" evidence="1">
    <location>
        <begin position="38"/>
        <end position="151"/>
    </location>
</feature>
<evidence type="ECO:0000313" key="5">
    <source>
        <dbReference type="Proteomes" id="UP000249165"/>
    </source>
</evidence>
<feature type="compositionally biased region" description="Basic and acidic residues" evidence="1">
    <location>
        <begin position="121"/>
        <end position="139"/>
    </location>
</feature>
<gene>
    <name evidence="4" type="ORF">ATI53_100386</name>
</gene>
<dbReference type="Proteomes" id="UP000249165">
    <property type="component" value="Unassembled WGS sequence"/>
</dbReference>